<evidence type="ECO:0000256" key="1">
    <source>
        <dbReference type="SAM" id="MobiDB-lite"/>
    </source>
</evidence>
<organism evidence="2 3">
    <name type="scientific">Mycena pura</name>
    <dbReference type="NCBI Taxonomy" id="153505"/>
    <lineage>
        <taxon>Eukaryota</taxon>
        <taxon>Fungi</taxon>
        <taxon>Dikarya</taxon>
        <taxon>Basidiomycota</taxon>
        <taxon>Agaricomycotina</taxon>
        <taxon>Agaricomycetes</taxon>
        <taxon>Agaricomycetidae</taxon>
        <taxon>Agaricales</taxon>
        <taxon>Marasmiineae</taxon>
        <taxon>Mycenaceae</taxon>
        <taxon>Mycena</taxon>
    </lineage>
</organism>
<feature type="compositionally biased region" description="Basic residues" evidence="1">
    <location>
        <begin position="157"/>
        <end position="167"/>
    </location>
</feature>
<feature type="region of interest" description="Disordered" evidence="1">
    <location>
        <begin position="392"/>
        <end position="427"/>
    </location>
</feature>
<accession>A0AAD6YB50</accession>
<name>A0AAD6YB50_9AGAR</name>
<feature type="region of interest" description="Disordered" evidence="1">
    <location>
        <begin position="151"/>
        <end position="175"/>
    </location>
</feature>
<comment type="caution">
    <text evidence="2">The sequence shown here is derived from an EMBL/GenBank/DDBJ whole genome shotgun (WGS) entry which is preliminary data.</text>
</comment>
<evidence type="ECO:0000313" key="3">
    <source>
        <dbReference type="Proteomes" id="UP001219525"/>
    </source>
</evidence>
<gene>
    <name evidence="2" type="ORF">GGX14DRAFT_398968</name>
</gene>
<feature type="region of interest" description="Disordered" evidence="1">
    <location>
        <begin position="748"/>
        <end position="786"/>
    </location>
</feature>
<sequence>MHVADCLARRWGEKRVGREAAARIAGRAAGRRQRGAGGAACTAQAAYNARACWYKHGGACSAKRGCVADARCVLEGYPGSRRGERGLTLADDGIGWGDTEDDAEDGNAMDAVLTRASVHTVEEEDGADTTTDGGGWGRGGHGCCAHGRGCNSDGRRRGGRKRSRKRGGCGTAGMNGDADETWCTQDYRLSCGGTSATPHSRVPESRRPWGLAAARAGAVGKEGRNGLSSAFDWTRKLAASTPVRSTSVGDTTGLPPPSRRLVYRVSAATKGQVVIEDGTLCKDYSTAPARKASERKAFVGGPQVTTENTLVLRQAGTHTPESALGRCWHQPQLNPGHWHGGGGLMPVNTQRRAVGGTREQRGGVMHARAVGGVSRRGCGGAGAGSGWRAGLAAGGKRRAARGGGGARGSGHTDEKSPDTQNAYPRGGRRRHFLILGAAGGGRGAAAAPNRGGKRAPLWRHLLSQGGRAAETQFYGVPPGARLAIQRVVRISDEQNGVMKERTAALPIHGTFQYEIDYCWCNWSTSESSAPESSRISRSSSLPFQYKAINKAARMVKIIFIELSFQWLGAAKFLPPQAPVGASLAALAPLSPCPLRGRRWQRKKEAVARDGMTHKDTTPGFSPSAVSGLSALRSKRSCLVPVAACWNSWGSEQALPAAKGGTKNFYSSLAIVWLCFATAITPITAIIHIRSYAEREVPRDAVPKGRRDTVRGGVGRQMMGAVLRGDGTQRKGYEYLLLPRGAMSDVWRHPARHSAADPPPTARPPAADPPAARLSRCPPPQPSVFWSPVWRDRQGQEGGRQRAGGVFAGGTAGREACSGQQRWDGQRAAAIGGGHRVICGRRRAGRGTASIFISVDIGLPVMADHK</sequence>
<protein>
    <submittedName>
        <fullName evidence="2">Uncharacterized protein</fullName>
    </submittedName>
</protein>
<reference evidence="2" key="1">
    <citation type="submission" date="2023-03" db="EMBL/GenBank/DDBJ databases">
        <title>Massive genome expansion in bonnet fungi (Mycena s.s.) driven by repeated elements and novel gene families across ecological guilds.</title>
        <authorList>
            <consortium name="Lawrence Berkeley National Laboratory"/>
            <person name="Harder C.B."/>
            <person name="Miyauchi S."/>
            <person name="Viragh M."/>
            <person name="Kuo A."/>
            <person name="Thoen E."/>
            <person name="Andreopoulos B."/>
            <person name="Lu D."/>
            <person name="Skrede I."/>
            <person name="Drula E."/>
            <person name="Henrissat B."/>
            <person name="Morin E."/>
            <person name="Kohler A."/>
            <person name="Barry K."/>
            <person name="LaButti K."/>
            <person name="Morin E."/>
            <person name="Salamov A."/>
            <person name="Lipzen A."/>
            <person name="Mereny Z."/>
            <person name="Hegedus B."/>
            <person name="Baldrian P."/>
            <person name="Stursova M."/>
            <person name="Weitz H."/>
            <person name="Taylor A."/>
            <person name="Grigoriev I.V."/>
            <person name="Nagy L.G."/>
            <person name="Martin F."/>
            <person name="Kauserud H."/>
        </authorList>
    </citation>
    <scope>NUCLEOTIDE SEQUENCE</scope>
    <source>
        <strain evidence="2">9144</strain>
    </source>
</reference>
<keyword evidence="3" id="KW-1185">Reference proteome</keyword>
<proteinExistence type="predicted"/>
<evidence type="ECO:0000313" key="2">
    <source>
        <dbReference type="EMBL" id="KAJ7203384.1"/>
    </source>
</evidence>
<dbReference type="AlphaFoldDB" id="A0AAD6YB50"/>
<dbReference type="Proteomes" id="UP001219525">
    <property type="component" value="Unassembled WGS sequence"/>
</dbReference>
<feature type="compositionally biased region" description="Pro residues" evidence="1">
    <location>
        <begin position="756"/>
        <end position="767"/>
    </location>
</feature>
<dbReference type="EMBL" id="JARJCW010000051">
    <property type="protein sequence ID" value="KAJ7203384.1"/>
    <property type="molecule type" value="Genomic_DNA"/>
</dbReference>